<dbReference type="GO" id="GO:0016020">
    <property type="term" value="C:membrane"/>
    <property type="evidence" value="ECO:0007669"/>
    <property type="project" value="UniProtKB-SubCell"/>
</dbReference>
<dbReference type="RefSeq" id="XP_024724699.1">
    <property type="nucleotide sequence ID" value="XM_024862137.1"/>
</dbReference>
<dbReference type="EMBL" id="KZ679006">
    <property type="protein sequence ID" value="PSS27174.1"/>
    <property type="molecule type" value="Genomic_DNA"/>
</dbReference>
<dbReference type="OrthoDB" id="364779at2759"/>
<evidence type="ECO:0000313" key="9">
    <source>
        <dbReference type="Proteomes" id="UP000241818"/>
    </source>
</evidence>
<evidence type="ECO:0000313" key="8">
    <source>
        <dbReference type="EMBL" id="PSS27174.1"/>
    </source>
</evidence>
<feature type="domain" description="Protein root UVB sensitive/RUS" evidence="7">
    <location>
        <begin position="55"/>
        <end position="292"/>
    </location>
</feature>
<comment type="subcellular location">
    <subcellularLocation>
        <location evidence="1">Membrane</location>
    </subcellularLocation>
</comment>
<keyword evidence="5 6" id="KW-0472">Membrane</keyword>
<evidence type="ECO:0000256" key="6">
    <source>
        <dbReference type="SAM" id="Phobius"/>
    </source>
</evidence>
<keyword evidence="9" id="KW-1185">Reference proteome</keyword>
<keyword evidence="4 6" id="KW-1133">Transmembrane helix</keyword>
<dbReference type="InterPro" id="IPR006968">
    <property type="entry name" value="RUS_fam"/>
</dbReference>
<dbReference type="Pfam" id="PF04884">
    <property type="entry name" value="UVB_sens_prot"/>
    <property type="match status" value="1"/>
</dbReference>
<feature type="transmembrane region" description="Helical" evidence="6">
    <location>
        <begin position="252"/>
        <end position="270"/>
    </location>
</feature>
<dbReference type="Proteomes" id="UP000241818">
    <property type="component" value="Unassembled WGS sequence"/>
</dbReference>
<accession>A0A2T3BCS6</accession>
<evidence type="ECO:0000256" key="5">
    <source>
        <dbReference type="ARBA" id="ARBA00023136"/>
    </source>
</evidence>
<evidence type="ECO:0000256" key="1">
    <source>
        <dbReference type="ARBA" id="ARBA00004370"/>
    </source>
</evidence>
<evidence type="ECO:0000259" key="7">
    <source>
        <dbReference type="Pfam" id="PF04884"/>
    </source>
</evidence>
<evidence type="ECO:0000256" key="3">
    <source>
        <dbReference type="ARBA" id="ARBA00022692"/>
    </source>
</evidence>
<sequence>MSRGESVPQKPIIGSYSTHTEIEERDQANNVVATYVCSPDSGPQERGRVDVVVPRNTRTYVKSVLNAFLPAGYPHSVTKDYLQYQIYDSLQAFSSSIAGLLSSRAVLEGIGVGDSHASPTAALLLSVLQDSMGRIATILFAHRLGTSLEPECKMYRLAADIFNDAAMIFDCLSPALPKASRVALLSLSSVLRSLCGVAAGSSKASLSAHFATQGNLGELNAKDSSQETIISLMGMLVGSLVVSHISSQGATWIVMIALLAIHLGTNYLAVRAVSMRTLNRQRANLVFSTLFQRLSRLEGSKTSDSRTEFPTPDEVSLQERVFEKDGVLRWQGDKILGYCQIGVPLRKILDLFGQSDETTGSYTGAKSQDFVVLLDIFQEEGYIMWYDEPRKVFLICLKFPSNTETQLHAWMHALFMAIQVQRGLKDESVIEALARTRRDFRSWAKEYEIFDNLRRVGWDLDTAALETRSGTRIRTKDGSPGHGEDLEVPWKF</sequence>
<dbReference type="InParanoid" id="A0A2T3BCS6"/>
<comment type="similarity">
    <text evidence="2">Belongs to the RUS1 family.</text>
</comment>
<name>A0A2T3BCS6_AMORE</name>
<reference evidence="8 9" key="1">
    <citation type="journal article" date="2018" name="New Phytol.">
        <title>Comparative genomics and transcriptomics depict ericoid mycorrhizal fungi as versatile saprotrophs and plant mutualists.</title>
        <authorList>
            <person name="Martino E."/>
            <person name="Morin E."/>
            <person name="Grelet G.A."/>
            <person name="Kuo A."/>
            <person name="Kohler A."/>
            <person name="Daghino S."/>
            <person name="Barry K.W."/>
            <person name="Cichocki N."/>
            <person name="Clum A."/>
            <person name="Dockter R.B."/>
            <person name="Hainaut M."/>
            <person name="Kuo R.C."/>
            <person name="LaButti K."/>
            <person name="Lindahl B.D."/>
            <person name="Lindquist E.A."/>
            <person name="Lipzen A."/>
            <person name="Khouja H.R."/>
            <person name="Magnuson J."/>
            <person name="Murat C."/>
            <person name="Ohm R.A."/>
            <person name="Singer S.W."/>
            <person name="Spatafora J.W."/>
            <person name="Wang M."/>
            <person name="Veneault-Fourrey C."/>
            <person name="Henrissat B."/>
            <person name="Grigoriev I.V."/>
            <person name="Martin F.M."/>
            <person name="Perotto S."/>
        </authorList>
    </citation>
    <scope>NUCLEOTIDE SEQUENCE [LARGE SCALE GENOMIC DNA]</scope>
    <source>
        <strain evidence="8 9">ATCC 22711</strain>
    </source>
</reference>
<keyword evidence="3 6" id="KW-0812">Transmembrane</keyword>
<dbReference type="AlphaFoldDB" id="A0A2T3BCS6"/>
<dbReference type="PANTHER" id="PTHR12770:SF31">
    <property type="entry name" value="RUS FAMILY MEMBER 1"/>
    <property type="match status" value="1"/>
</dbReference>
<proteinExistence type="inferred from homology"/>
<evidence type="ECO:0000256" key="4">
    <source>
        <dbReference type="ARBA" id="ARBA00022989"/>
    </source>
</evidence>
<organism evidence="8 9">
    <name type="scientific">Amorphotheca resinae ATCC 22711</name>
    <dbReference type="NCBI Taxonomy" id="857342"/>
    <lineage>
        <taxon>Eukaryota</taxon>
        <taxon>Fungi</taxon>
        <taxon>Dikarya</taxon>
        <taxon>Ascomycota</taxon>
        <taxon>Pezizomycotina</taxon>
        <taxon>Leotiomycetes</taxon>
        <taxon>Helotiales</taxon>
        <taxon>Amorphothecaceae</taxon>
        <taxon>Amorphotheca</taxon>
    </lineage>
</organism>
<protein>
    <recommendedName>
        <fullName evidence="7">Protein root UVB sensitive/RUS domain-containing protein</fullName>
    </recommendedName>
</protein>
<dbReference type="PANTHER" id="PTHR12770">
    <property type="entry name" value="RUS1 FAMILY PROTEIN C16ORF58"/>
    <property type="match status" value="1"/>
</dbReference>
<dbReference type="InterPro" id="IPR054549">
    <property type="entry name" value="UVB_sens_RUS_dom"/>
</dbReference>
<evidence type="ECO:0000256" key="2">
    <source>
        <dbReference type="ARBA" id="ARBA00007558"/>
    </source>
</evidence>
<gene>
    <name evidence="8" type="ORF">M430DRAFT_130417</name>
</gene>
<dbReference type="GeneID" id="36570218"/>